<dbReference type="GO" id="GO:0019346">
    <property type="term" value="P:transsulfuration"/>
    <property type="evidence" value="ECO:0007669"/>
    <property type="project" value="InterPro"/>
</dbReference>
<dbReference type="PROSITE" id="PS00868">
    <property type="entry name" value="CYS_MET_METAB_PP"/>
    <property type="match status" value="1"/>
</dbReference>
<comment type="pathway">
    <text evidence="5">Amino-acid biosynthesis; L-methionine biosynthesis via de novo pathway; L-homocysteine from L-cystathionine: step 1/1.</text>
</comment>
<dbReference type="InterPro" id="IPR006233">
    <property type="entry name" value="Cys_b_lyase_bac"/>
</dbReference>
<evidence type="ECO:0000256" key="8">
    <source>
        <dbReference type="PIRSR" id="PIRSR001434-2"/>
    </source>
</evidence>
<dbReference type="SUPFAM" id="SSF53383">
    <property type="entry name" value="PLP-dependent transferases"/>
    <property type="match status" value="1"/>
</dbReference>
<dbReference type="Proteomes" id="UP000060602">
    <property type="component" value="Chromosome"/>
</dbReference>
<evidence type="ECO:0000256" key="7">
    <source>
        <dbReference type="ARBA" id="ARBA00047625"/>
    </source>
</evidence>
<protein>
    <submittedName>
        <fullName evidence="10">Cystathionine beta-lyase</fullName>
    </submittedName>
</protein>
<evidence type="ECO:0000256" key="5">
    <source>
        <dbReference type="ARBA" id="ARBA00046315"/>
    </source>
</evidence>
<keyword evidence="3 8" id="KW-0663">Pyridoxal phosphate</keyword>
<dbReference type="InterPro" id="IPR015422">
    <property type="entry name" value="PyrdxlP-dep_Trfase_small"/>
</dbReference>
<reference evidence="11" key="1">
    <citation type="submission" date="2015-12" db="EMBL/GenBank/DDBJ databases">
        <title>FDA dAtabase for Regulatory Grade micrObial Sequences (FDA-ARGOS): Supporting development and validation of Infectious Disease Dx tests.</title>
        <authorList>
            <person name="Case J."/>
            <person name="Tallon L."/>
            <person name="Sadzewicz L."/>
            <person name="Sengamalay N."/>
            <person name="Ott S."/>
            <person name="Godinez A."/>
            <person name="Nagaraj S."/>
            <person name="Nadendla S."/>
            <person name="Sichtig H."/>
        </authorList>
    </citation>
    <scope>NUCLEOTIDE SEQUENCE [LARGE SCALE GENOMIC DNA]</scope>
    <source>
        <strain evidence="11">FDAARGOS_147</strain>
    </source>
</reference>
<gene>
    <name evidence="10" type="primary">metC</name>
    <name evidence="10" type="ORF">AL504_03560</name>
</gene>
<keyword evidence="4 10" id="KW-0456">Lyase</keyword>
<comment type="similarity">
    <text evidence="2 9">Belongs to the trans-sulfuration enzymes family.</text>
</comment>
<dbReference type="Gene3D" id="3.40.640.10">
    <property type="entry name" value="Type I PLP-dependent aspartate aminotransferase-like (Major domain)"/>
    <property type="match status" value="1"/>
</dbReference>
<accession>A0A109XVA1</accession>
<proteinExistence type="inferred from homology"/>
<dbReference type="PANTHER" id="PTHR43500">
    <property type="entry name" value="CYSTATHIONINE BETA-LYASE-RELATED"/>
    <property type="match status" value="1"/>
</dbReference>
<name>A0A109XVA1_ALCXX</name>
<dbReference type="PIRSF" id="PIRSF001434">
    <property type="entry name" value="CGS"/>
    <property type="match status" value="1"/>
</dbReference>
<dbReference type="Pfam" id="PF01053">
    <property type="entry name" value="Cys_Met_Meta_PP"/>
    <property type="match status" value="1"/>
</dbReference>
<dbReference type="PANTHER" id="PTHR43500:SF1">
    <property type="entry name" value="CYSTATHIONINE BETA-LYASE-RELATED"/>
    <property type="match status" value="1"/>
</dbReference>
<comment type="catalytic activity">
    <reaction evidence="6">
        <text>L,L-cystathionine + H2O = L-homocysteine + pyruvate + NH4(+)</text>
        <dbReference type="Rhea" id="RHEA:13965"/>
        <dbReference type="ChEBI" id="CHEBI:15361"/>
        <dbReference type="ChEBI" id="CHEBI:15377"/>
        <dbReference type="ChEBI" id="CHEBI:28938"/>
        <dbReference type="ChEBI" id="CHEBI:58161"/>
        <dbReference type="ChEBI" id="CHEBI:58199"/>
    </reaction>
</comment>
<dbReference type="RefSeq" id="WP_061071205.1">
    <property type="nucleotide sequence ID" value="NZ_CP014060.2"/>
</dbReference>
<sequence>MKAINQTNRDFASLSPAVQRASTVVFDSLDAFVNRKHRQPDGFSYGVTGTPTARLLEDRIAALEGGRHCVITPSGAAALMTVVMGFVRGGDHLLLSAACYGALKTFGEKWLAHMGVDVELYDPSIGAGIEALIRPATRMICIEAPGTVTMEMADVPAIAAAARRHGVLTMMDNTWASPLGFQPLAHGVDFSVEAATKFFGGHSDVLMGSISMNDAGHYAVLRETQSILGQQVSPDDCFLVLRGLETLALRLRAQSNATLRVAEWLQAQPQVERLLYPPLPSDPGHALWQRDFRTNGCLFSMVLAPAPEAAFNGFFDSLRHFAIGASWGGVHSLAAYYPAGLQAGRAFPATDRPIVRLSIGLEDVDTLKDDLRGALAAYQARR</sequence>
<evidence type="ECO:0000256" key="2">
    <source>
        <dbReference type="ARBA" id="ARBA00009077"/>
    </source>
</evidence>
<dbReference type="Gene3D" id="3.90.1150.10">
    <property type="entry name" value="Aspartate Aminotransferase, domain 1"/>
    <property type="match status" value="1"/>
</dbReference>
<dbReference type="InterPro" id="IPR054542">
    <property type="entry name" value="Cys_met_metab_PP"/>
</dbReference>
<dbReference type="AlphaFoldDB" id="A0A109XVA1"/>
<comment type="catalytic activity">
    <reaction evidence="7">
        <text>an S-substituted L-cysteine + H2O = a thiol + pyruvate + NH4(+)</text>
        <dbReference type="Rhea" id="RHEA:18121"/>
        <dbReference type="ChEBI" id="CHEBI:15361"/>
        <dbReference type="ChEBI" id="CHEBI:15377"/>
        <dbReference type="ChEBI" id="CHEBI:28938"/>
        <dbReference type="ChEBI" id="CHEBI:29256"/>
        <dbReference type="ChEBI" id="CHEBI:58717"/>
        <dbReference type="EC" id="4.4.1.13"/>
    </reaction>
</comment>
<evidence type="ECO:0000256" key="1">
    <source>
        <dbReference type="ARBA" id="ARBA00001933"/>
    </source>
</evidence>
<dbReference type="GO" id="GO:0019450">
    <property type="term" value="P:L-cysteine catabolic process to pyruvate"/>
    <property type="evidence" value="ECO:0007669"/>
    <property type="project" value="TreeGrafter"/>
</dbReference>
<evidence type="ECO:0000256" key="9">
    <source>
        <dbReference type="RuleBase" id="RU362118"/>
    </source>
</evidence>
<dbReference type="EMBL" id="CP014060">
    <property type="protein sequence ID" value="AMG35198.1"/>
    <property type="molecule type" value="Genomic_DNA"/>
</dbReference>
<dbReference type="InterPro" id="IPR015424">
    <property type="entry name" value="PyrdxlP-dep_Trfase"/>
</dbReference>
<evidence type="ECO:0000256" key="3">
    <source>
        <dbReference type="ARBA" id="ARBA00022898"/>
    </source>
</evidence>
<evidence type="ECO:0000313" key="11">
    <source>
        <dbReference type="Proteomes" id="UP000060602"/>
    </source>
</evidence>
<evidence type="ECO:0000313" key="10">
    <source>
        <dbReference type="EMBL" id="AMG35198.1"/>
    </source>
</evidence>
<dbReference type="GO" id="GO:0047804">
    <property type="term" value="F:cysteine-S-conjugate beta-lyase activity"/>
    <property type="evidence" value="ECO:0007669"/>
    <property type="project" value="UniProtKB-EC"/>
</dbReference>
<dbReference type="FunFam" id="3.40.640.10:FF:000046">
    <property type="entry name" value="Cystathionine gamma-lyase"/>
    <property type="match status" value="1"/>
</dbReference>
<dbReference type="NCBIfam" id="TIGR01324">
    <property type="entry name" value="cysta_beta_ly_B"/>
    <property type="match status" value="1"/>
</dbReference>
<organism evidence="10 11">
    <name type="scientific">Alcaligenes xylosoxydans xylosoxydans</name>
    <name type="common">Achromobacter xylosoxidans</name>
    <dbReference type="NCBI Taxonomy" id="85698"/>
    <lineage>
        <taxon>Bacteria</taxon>
        <taxon>Pseudomonadati</taxon>
        <taxon>Pseudomonadota</taxon>
        <taxon>Betaproteobacteria</taxon>
        <taxon>Burkholderiales</taxon>
        <taxon>Alcaligenaceae</taxon>
        <taxon>Achromobacter</taxon>
    </lineage>
</organism>
<feature type="modified residue" description="N6-(pyridoxal phosphate)lysine" evidence="8">
    <location>
        <position position="197"/>
    </location>
</feature>
<dbReference type="InterPro" id="IPR015421">
    <property type="entry name" value="PyrdxlP-dep_Trfase_major"/>
</dbReference>
<evidence type="ECO:0000256" key="4">
    <source>
        <dbReference type="ARBA" id="ARBA00023239"/>
    </source>
</evidence>
<comment type="cofactor">
    <cofactor evidence="1 9">
        <name>pyridoxal 5'-phosphate</name>
        <dbReference type="ChEBI" id="CHEBI:597326"/>
    </cofactor>
</comment>
<dbReference type="GO" id="GO:0030170">
    <property type="term" value="F:pyridoxal phosphate binding"/>
    <property type="evidence" value="ECO:0007669"/>
    <property type="project" value="InterPro"/>
</dbReference>
<evidence type="ECO:0000256" key="6">
    <source>
        <dbReference type="ARBA" id="ARBA00047517"/>
    </source>
</evidence>
<dbReference type="InterPro" id="IPR000277">
    <property type="entry name" value="Cys/Met-Metab_PyrdxlP-dep_enz"/>
</dbReference>